<dbReference type="EMBL" id="LODT01000031">
    <property type="protein sequence ID" value="KYQ92010.1"/>
    <property type="molecule type" value="Genomic_DNA"/>
</dbReference>
<dbReference type="SMART" id="SM01140">
    <property type="entry name" value="Drf_GBD"/>
    <property type="match status" value="1"/>
</dbReference>
<comment type="caution">
    <text evidence="7">The sequence shown here is derived from an EMBL/GenBank/DDBJ whole genome shotgun (WGS) entry which is preliminary data.</text>
</comment>
<protein>
    <submittedName>
        <fullName evidence="7">Actin binding protein</fullName>
    </submittedName>
</protein>
<feature type="compositionally biased region" description="Low complexity" evidence="4">
    <location>
        <begin position="509"/>
        <end position="539"/>
    </location>
</feature>
<dbReference type="InterPro" id="IPR010473">
    <property type="entry name" value="GTPase-bd"/>
</dbReference>
<feature type="region of interest" description="Disordered" evidence="4">
    <location>
        <begin position="487"/>
        <end position="670"/>
    </location>
</feature>
<sequence length="1244" mass="137339">MRLFSRKKKEGGKTGGSISNGNRDSLELNENEFLQSLPAKANKRYSMAYSSFSPPGVTSSVYNSMNPDYSPSMNGDHKLNDSDRGKAVDTPEFFVNTIKLLPNIEILASLCSTLQSKPAQWSKSYIDCGGIEALLDVLVHIEKQTNHGGIQNNGDVILQSLTVTCLLSLFNTKYGIDRALAAENSMSKLILSMDCQKVDTRCSVFEILTAVCIISSKGYQLVLEAMTHFKQQRKERFRFTYLVESMRKMKDDKEYLTTCLSLINGLVNSSEEIDERVQLRTEFSRLELDDLIKDNKNLPYDEYPDLLTQIDVYEDEARTDQEELSEQFAGLDFNINDPKEVFEAIHKQVQQRPLHHPFLHILQCLLSVPSDSDTSMLTWFLIEKLIQQVTLNKPLIGEEGEKIGLDDLLASVAPSVALQSEYQQVLEELSKTKDQLKKVSFDLNVATQELASRQQETSVLKSNMFATVKMKDQEIQNLKKQTIRRLDSNFFTPPPGMPSFEPPTKDETTSTSNTNNSNNSSSNSSTTSTSNSSNATSSKPPKPGKTKPPKSSDSKPPKSSDSKPPKSILKKEPSATKVTTSPTNLTPSTSSNEVNSIVDSNNNSTSETTSPPIIGGPPPPPPPPMNGGGPPPPPPPPMNGGGPPPPPPPMGKGGILSSLTGGNKLPSNAPKFQISKPVIKVKQLQWTKIPNRKLGETIFCNLGNIKTDWLNIQEIENLFSTPETKDLKSLGGAGDKKSSLAASGVILKPGSVSVIDPKKSQNLAIYLSKFKCSLNDIKNAIYTLDEELFTLESLKGLEQHLPTEEDMEAIRDFLKQNSDTKLLAKPEQFLLEIETVTYLHERVKAFILKSSFPDKLKEIKPDLDLFCKALDQIQTSKHFLKVIEVILIIGNFLNGGTSRGDCYGFKLDGLLKLTDTKTFNNKSNLLVYVISEIEQKFPESLQFIQDLSLVAEASKISLSTIMGELNTLKKDLDAVISGLEKMKRTKDETYFFHTIDGFIKDAKIELKIAQEQYGEAEKQFEKITMLFGEEPKTPSEEFFSFINRFILTFDKSWKDFQREKEAAERAMKRDELKAKKIQAVKKMSSSSTSLNGKSSQGKGSSAVVLDAMVDDIMQSVRDGDAFKQRRQKKVVPSSSIPSSSSIDDIVGSSTSSLSGSSSSISPPSSTTTTTTTTSTSKSTSSKLKSALKSKKPTEETTKPTTPSENGGPNPNINVNVAAKALTVVMRARQKYSRADTINFNSPDQ</sequence>
<evidence type="ECO:0000313" key="8">
    <source>
        <dbReference type="Proteomes" id="UP000076078"/>
    </source>
</evidence>
<evidence type="ECO:0000256" key="4">
    <source>
        <dbReference type="SAM" id="MobiDB-lite"/>
    </source>
</evidence>
<organism evidence="7 8">
    <name type="scientific">Tieghemostelium lacteum</name>
    <name type="common">Slime mold</name>
    <name type="synonym">Dictyostelium lacteum</name>
    <dbReference type="NCBI Taxonomy" id="361077"/>
    <lineage>
        <taxon>Eukaryota</taxon>
        <taxon>Amoebozoa</taxon>
        <taxon>Evosea</taxon>
        <taxon>Eumycetozoa</taxon>
        <taxon>Dictyostelia</taxon>
        <taxon>Dictyosteliales</taxon>
        <taxon>Raperosteliaceae</taxon>
        <taxon>Tieghemostelium</taxon>
    </lineage>
</organism>
<dbReference type="PROSITE" id="PS51444">
    <property type="entry name" value="FH2"/>
    <property type="match status" value="1"/>
</dbReference>
<dbReference type="SUPFAM" id="SSF101447">
    <property type="entry name" value="Formin homology 2 domain (FH2 domain)"/>
    <property type="match status" value="1"/>
</dbReference>
<dbReference type="Proteomes" id="UP000076078">
    <property type="component" value="Unassembled WGS sequence"/>
</dbReference>
<feature type="compositionally biased region" description="Basic and acidic residues" evidence="4">
    <location>
        <begin position="550"/>
        <end position="574"/>
    </location>
</feature>
<dbReference type="InterPro" id="IPR015425">
    <property type="entry name" value="FH2_Formin"/>
</dbReference>
<feature type="region of interest" description="Disordered" evidence="4">
    <location>
        <begin position="1"/>
        <end position="26"/>
    </location>
</feature>
<feature type="region of interest" description="Disordered" evidence="4">
    <location>
        <begin position="1078"/>
        <end position="1099"/>
    </location>
</feature>
<dbReference type="STRING" id="361077.A0A151ZDM7"/>
<feature type="domain" description="GBD/FH3" evidence="5">
    <location>
        <begin position="26"/>
        <end position="397"/>
    </location>
</feature>
<feature type="region of interest" description="Disordered" evidence="4">
    <location>
        <begin position="1118"/>
        <end position="1214"/>
    </location>
</feature>
<dbReference type="OrthoDB" id="410721at2759"/>
<proteinExistence type="inferred from homology"/>
<dbReference type="Pfam" id="PF06371">
    <property type="entry name" value="Drf_GBD"/>
    <property type="match status" value="1"/>
</dbReference>
<feature type="compositionally biased region" description="Pro residues" evidence="4">
    <location>
        <begin position="492"/>
        <end position="501"/>
    </location>
</feature>
<dbReference type="SMART" id="SM00498">
    <property type="entry name" value="FH2"/>
    <property type="match status" value="1"/>
</dbReference>
<dbReference type="GO" id="GO:0045010">
    <property type="term" value="P:actin nucleation"/>
    <property type="evidence" value="ECO:0007669"/>
    <property type="project" value="UniProtKB-ARBA"/>
</dbReference>
<dbReference type="Pfam" id="PF06367">
    <property type="entry name" value="Drf_FH3"/>
    <property type="match status" value="1"/>
</dbReference>
<evidence type="ECO:0000259" key="6">
    <source>
        <dbReference type="PROSITE" id="PS51444"/>
    </source>
</evidence>
<feature type="compositionally biased region" description="Low complexity" evidence="4">
    <location>
        <begin position="1198"/>
        <end position="1214"/>
    </location>
</feature>
<dbReference type="InterPro" id="IPR042201">
    <property type="entry name" value="FH2_Formin_sf"/>
</dbReference>
<feature type="domain" description="FH2" evidence="6">
    <location>
        <begin position="671"/>
        <end position="1075"/>
    </location>
</feature>
<feature type="compositionally biased region" description="Basic residues" evidence="4">
    <location>
        <begin position="1"/>
        <end position="10"/>
    </location>
</feature>
<dbReference type="SMART" id="SM01139">
    <property type="entry name" value="Drf_FH3"/>
    <property type="match status" value="1"/>
</dbReference>
<dbReference type="InParanoid" id="A0A151ZDM7"/>
<comment type="similarity">
    <text evidence="1">Belongs to the formin homology family. Diaphanous subfamily.</text>
</comment>
<dbReference type="Gene3D" id="1.20.58.2220">
    <property type="entry name" value="Formin, FH2 domain"/>
    <property type="match status" value="1"/>
</dbReference>
<feature type="compositionally biased region" description="Low complexity" evidence="4">
    <location>
        <begin position="579"/>
        <end position="592"/>
    </location>
</feature>
<feature type="compositionally biased region" description="Pro residues" evidence="4">
    <location>
        <begin position="614"/>
        <end position="650"/>
    </location>
</feature>
<name>A0A151ZDM7_TIELA</name>
<accession>A0A151ZDM7</accession>
<evidence type="ECO:0000256" key="2">
    <source>
        <dbReference type="ARBA" id="ARBA00023054"/>
    </source>
</evidence>
<dbReference type="Gene3D" id="1.10.238.150">
    <property type="entry name" value="Formin, FH3 diaphanous domain"/>
    <property type="match status" value="1"/>
</dbReference>
<feature type="compositionally biased region" description="Low complexity" evidence="4">
    <location>
        <begin position="600"/>
        <end position="613"/>
    </location>
</feature>
<dbReference type="InterPro" id="IPR014768">
    <property type="entry name" value="GBD/FH3_dom"/>
</dbReference>
<dbReference type="Pfam" id="PF02181">
    <property type="entry name" value="FH2"/>
    <property type="match status" value="1"/>
</dbReference>
<dbReference type="InterPro" id="IPR016024">
    <property type="entry name" value="ARM-type_fold"/>
</dbReference>
<evidence type="ECO:0000313" key="7">
    <source>
        <dbReference type="EMBL" id="KYQ92010.1"/>
    </source>
</evidence>
<reference evidence="7 8" key="1">
    <citation type="submission" date="2015-12" db="EMBL/GenBank/DDBJ databases">
        <title>Dictyostelia acquired genes for synthesis and detection of signals that induce cell-type specialization by lateral gene transfer from prokaryotes.</title>
        <authorList>
            <person name="Gloeckner G."/>
            <person name="Schaap P."/>
        </authorList>
    </citation>
    <scope>NUCLEOTIDE SEQUENCE [LARGE SCALE GENOMIC DNA]</scope>
    <source>
        <strain evidence="7 8">TK</strain>
    </source>
</reference>
<dbReference type="PROSITE" id="PS51232">
    <property type="entry name" value="GBD_FH3"/>
    <property type="match status" value="1"/>
</dbReference>
<evidence type="ECO:0000256" key="3">
    <source>
        <dbReference type="ARBA" id="ARBA00023203"/>
    </source>
</evidence>
<keyword evidence="8" id="KW-1185">Reference proteome</keyword>
<feature type="compositionally biased region" description="Low complexity" evidence="4">
    <location>
        <begin position="1081"/>
        <end position="1095"/>
    </location>
</feature>
<keyword evidence="3" id="KW-0009">Actin-binding</keyword>
<dbReference type="InterPro" id="IPR011989">
    <property type="entry name" value="ARM-like"/>
</dbReference>
<dbReference type="OMA" id="TPSIKMK"/>
<dbReference type="GO" id="GO:0003779">
    <property type="term" value="F:actin binding"/>
    <property type="evidence" value="ECO:0007669"/>
    <property type="project" value="UniProtKB-KW"/>
</dbReference>
<dbReference type="Gene3D" id="1.25.10.10">
    <property type="entry name" value="Leucine-rich Repeat Variant"/>
    <property type="match status" value="1"/>
</dbReference>
<feature type="compositionally biased region" description="Low complexity" evidence="4">
    <location>
        <begin position="1130"/>
        <end position="1184"/>
    </location>
</feature>
<dbReference type="GO" id="GO:0031267">
    <property type="term" value="F:small GTPase binding"/>
    <property type="evidence" value="ECO:0007669"/>
    <property type="project" value="InterPro"/>
</dbReference>
<dbReference type="SUPFAM" id="SSF48371">
    <property type="entry name" value="ARM repeat"/>
    <property type="match status" value="1"/>
</dbReference>
<evidence type="ECO:0000259" key="5">
    <source>
        <dbReference type="PROSITE" id="PS51232"/>
    </source>
</evidence>
<gene>
    <name evidence="7" type="ORF">DLAC_06836</name>
</gene>
<dbReference type="InterPro" id="IPR010472">
    <property type="entry name" value="FH3_dom"/>
</dbReference>
<dbReference type="PANTHER" id="PTHR46345">
    <property type="entry name" value="INVERTED FORMIN-2"/>
    <property type="match status" value="1"/>
</dbReference>
<keyword evidence="2" id="KW-0175">Coiled coil</keyword>
<dbReference type="AlphaFoldDB" id="A0A151ZDM7"/>
<evidence type="ECO:0000256" key="1">
    <source>
        <dbReference type="ARBA" id="ARBA00008214"/>
    </source>
</evidence>
<dbReference type="PANTHER" id="PTHR46345:SF8">
    <property type="entry name" value="FORMIN 3, ISOFORM B"/>
    <property type="match status" value="1"/>
</dbReference>